<sequence>MEALFVAIAMILSWVLILMTVWSLLSAARDAIRQARRMYAIPCPRCRFFSNNTHLKCCVHPHIAMTEAATDCRDFEPLTKPMRLS</sequence>
<dbReference type="RefSeq" id="WP_011242473.1">
    <property type="nucleotide sequence ID" value="NC_006576.1"/>
</dbReference>
<keyword evidence="1" id="KW-0472">Membrane</keyword>
<name>A0A0H3JZD7_SYNP6</name>
<keyword evidence="1" id="KW-1133">Transmembrane helix</keyword>
<feature type="transmembrane region" description="Helical" evidence="1">
    <location>
        <begin position="6"/>
        <end position="28"/>
    </location>
</feature>
<reference evidence="2 3" key="1">
    <citation type="journal article" date="2007" name="Photosyn. Res.">
        <title>Complete nucleotide sequence of the freshwater unicellular cyanobacterium Synechococcus elongatus PCC 6301 chromosome: gene content and organization.</title>
        <authorList>
            <person name="Sugita C."/>
            <person name="Ogata K."/>
            <person name="Shikata M."/>
            <person name="Jikuya H."/>
            <person name="Takano J."/>
            <person name="Furumichi M."/>
            <person name="Kanehisa M."/>
            <person name="Omata T."/>
            <person name="Sugiura M."/>
            <person name="Sugita M."/>
        </authorList>
    </citation>
    <scope>NUCLEOTIDE SEQUENCE [LARGE SCALE GENOMIC DNA]</scope>
    <source>
        <strain evidence="3">ATCC 27144 / PCC 6301 / SAUG 1402/1</strain>
    </source>
</reference>
<dbReference type="KEGG" id="syc:syc0159_d"/>
<evidence type="ECO:0000256" key="1">
    <source>
        <dbReference type="SAM" id="Phobius"/>
    </source>
</evidence>
<dbReference type="EMBL" id="AP008231">
    <property type="protein sequence ID" value="BAD78349.1"/>
    <property type="molecule type" value="Genomic_DNA"/>
</dbReference>
<gene>
    <name evidence="2" type="ordered locus">syc0159_d</name>
</gene>
<dbReference type="eggNOG" id="ENOG5033FJP">
    <property type="taxonomic scope" value="Bacteria"/>
</dbReference>
<keyword evidence="1" id="KW-0812">Transmembrane</keyword>
<protein>
    <submittedName>
        <fullName evidence="2">Uncharacterized protein</fullName>
    </submittedName>
</protein>
<dbReference type="AlphaFoldDB" id="A0A0H3JZD7"/>
<dbReference type="GeneID" id="72430258"/>
<proteinExistence type="predicted"/>
<accession>A0A0H3JZD7</accession>
<organism evidence="2 3">
    <name type="scientific">Synechococcus sp. (strain ATCC 27144 / PCC 6301 / SAUG 1402/1)</name>
    <name type="common">Anacystis nidulans</name>
    <dbReference type="NCBI Taxonomy" id="269084"/>
    <lineage>
        <taxon>Bacteria</taxon>
        <taxon>Bacillati</taxon>
        <taxon>Cyanobacteriota</taxon>
        <taxon>Cyanophyceae</taxon>
        <taxon>Synechococcales</taxon>
        <taxon>Synechococcaceae</taxon>
        <taxon>Synechococcus</taxon>
    </lineage>
</organism>
<dbReference type="Proteomes" id="UP000001175">
    <property type="component" value="Chromosome"/>
</dbReference>
<evidence type="ECO:0000313" key="2">
    <source>
        <dbReference type="EMBL" id="BAD78349.1"/>
    </source>
</evidence>
<evidence type="ECO:0000313" key="3">
    <source>
        <dbReference type="Proteomes" id="UP000001175"/>
    </source>
</evidence>